<proteinExistence type="predicted"/>
<sequence>MFAETNVAHSLALTPSGKKFVPVIATAAMETYNVIGSDRHLIGVDMNSENNDKMDYDNSSSAVLPGIPSGAQTDACEPIPASCSSNASASMPLSTFSVTAQSLRLGASSLCRLGVHSVRSGSQHLLGSPDHLPSQMMLHAYPYTHHPHDFPCCSPPRVLHQLSVSPLLYRPHAGIPVHITNCSRCCYGPITECDDGGGVGTGKGAARDIGADHTGSFALRNRFGKDAVILVEDLSPRVCFPVITPGGGRHEVVQATATAMSVAASDCDGTSAPTAAAAAVVADTARNFGVRLPHEKSLAAEAVANAAPPVAVAVIPGPLPSRADAIASIHLGVAAMAEKKESGGEERAAEAATPYHGAFAAAATAATAATSNPIAPPITAAIMADVTEMAEIAASSKCGYQFLGDGAEPSPESQTRLLPSGFPLRVLHPTAL</sequence>
<accession>A0ABQ5SKS2</accession>
<gene>
    <name evidence="1" type="ORF">VaNZ11_015519</name>
</gene>
<comment type="caution">
    <text evidence="1">The sequence shown here is derived from an EMBL/GenBank/DDBJ whole genome shotgun (WGS) entry which is preliminary data.</text>
</comment>
<protein>
    <submittedName>
        <fullName evidence="1">Uncharacterized protein</fullName>
    </submittedName>
</protein>
<dbReference type="EMBL" id="BSDZ01000094">
    <property type="protein sequence ID" value="GLI70590.1"/>
    <property type="molecule type" value="Genomic_DNA"/>
</dbReference>
<reference evidence="1 2" key="1">
    <citation type="journal article" date="2023" name="IScience">
        <title>Expanded male sex-determining region conserved during the evolution of homothallism in the green alga Volvox.</title>
        <authorList>
            <person name="Yamamoto K."/>
            <person name="Matsuzaki R."/>
            <person name="Mahakham W."/>
            <person name="Heman W."/>
            <person name="Sekimoto H."/>
            <person name="Kawachi M."/>
            <person name="Minakuchi Y."/>
            <person name="Toyoda A."/>
            <person name="Nozaki H."/>
        </authorList>
    </citation>
    <scope>NUCLEOTIDE SEQUENCE [LARGE SCALE GENOMIC DNA]</scope>
    <source>
        <strain evidence="1 2">NIES-4468</strain>
    </source>
</reference>
<evidence type="ECO:0000313" key="2">
    <source>
        <dbReference type="Proteomes" id="UP001165090"/>
    </source>
</evidence>
<feature type="non-terminal residue" evidence="1">
    <location>
        <position position="432"/>
    </location>
</feature>
<name>A0ABQ5SKS2_9CHLO</name>
<dbReference type="Proteomes" id="UP001165090">
    <property type="component" value="Unassembled WGS sequence"/>
</dbReference>
<organism evidence="1 2">
    <name type="scientific">Volvox africanus</name>
    <dbReference type="NCBI Taxonomy" id="51714"/>
    <lineage>
        <taxon>Eukaryota</taxon>
        <taxon>Viridiplantae</taxon>
        <taxon>Chlorophyta</taxon>
        <taxon>core chlorophytes</taxon>
        <taxon>Chlorophyceae</taxon>
        <taxon>CS clade</taxon>
        <taxon>Chlamydomonadales</taxon>
        <taxon>Volvocaceae</taxon>
        <taxon>Volvox</taxon>
    </lineage>
</organism>
<evidence type="ECO:0000313" key="1">
    <source>
        <dbReference type="EMBL" id="GLI70590.1"/>
    </source>
</evidence>
<keyword evidence="2" id="KW-1185">Reference proteome</keyword>